<organism evidence="2 3">
    <name type="scientific">Mesorhabditis spiculigera</name>
    <dbReference type="NCBI Taxonomy" id="96644"/>
    <lineage>
        <taxon>Eukaryota</taxon>
        <taxon>Metazoa</taxon>
        <taxon>Ecdysozoa</taxon>
        <taxon>Nematoda</taxon>
        <taxon>Chromadorea</taxon>
        <taxon>Rhabditida</taxon>
        <taxon>Rhabditina</taxon>
        <taxon>Rhabditomorpha</taxon>
        <taxon>Rhabditoidea</taxon>
        <taxon>Rhabditidae</taxon>
        <taxon>Mesorhabditinae</taxon>
        <taxon>Mesorhabditis</taxon>
    </lineage>
</organism>
<dbReference type="EMBL" id="CATQJA010002647">
    <property type="protein sequence ID" value="CAJ0576808.1"/>
    <property type="molecule type" value="Genomic_DNA"/>
</dbReference>
<evidence type="ECO:0000313" key="3">
    <source>
        <dbReference type="Proteomes" id="UP001177023"/>
    </source>
</evidence>
<proteinExistence type="predicted"/>
<sequence length="259" mass="29328">MRSHRLAPLFVLLSIFNSATVMSRQQTPYRLPEEQQAEDTLRLAYHLALNSETSASNELLKKYTPGPGEQPPDDVPVAFYVTCADVAGEAAAYFNYDLDDLYKKRVSVEQLDVEYLEIKTVFNKACQSSRNWAPPHVVLPRPATLPVYACLAVVDPIAASTSTTMDVETPPKRLRREEKALTVRFRPRTGSEFTLKIMPTIKISALKRQLLATGRFPGVSARRIRLYYFPMHIDDCRTFEEAHYDETPGKPPHRPCLQG</sequence>
<dbReference type="InterPro" id="IPR029071">
    <property type="entry name" value="Ubiquitin-like_domsf"/>
</dbReference>
<dbReference type="SUPFAM" id="SSF54236">
    <property type="entry name" value="Ubiquitin-like"/>
    <property type="match status" value="1"/>
</dbReference>
<feature type="signal peptide" evidence="1">
    <location>
        <begin position="1"/>
        <end position="23"/>
    </location>
</feature>
<feature type="chain" id="PRO_5041403029" evidence="1">
    <location>
        <begin position="24"/>
        <end position="259"/>
    </location>
</feature>
<evidence type="ECO:0000256" key="1">
    <source>
        <dbReference type="SAM" id="SignalP"/>
    </source>
</evidence>
<dbReference type="Proteomes" id="UP001177023">
    <property type="component" value="Unassembled WGS sequence"/>
</dbReference>
<keyword evidence="3" id="KW-1185">Reference proteome</keyword>
<reference evidence="2" key="1">
    <citation type="submission" date="2023-06" db="EMBL/GenBank/DDBJ databases">
        <authorList>
            <person name="Delattre M."/>
        </authorList>
    </citation>
    <scope>NUCLEOTIDE SEQUENCE</scope>
    <source>
        <strain evidence="2">AF72</strain>
    </source>
</reference>
<gene>
    <name evidence="2" type="ORF">MSPICULIGERA_LOCUS15094</name>
</gene>
<feature type="non-terminal residue" evidence="2">
    <location>
        <position position="259"/>
    </location>
</feature>
<accession>A0AA36CWT9</accession>
<comment type="caution">
    <text evidence="2">The sequence shown here is derived from an EMBL/GenBank/DDBJ whole genome shotgun (WGS) entry which is preliminary data.</text>
</comment>
<protein>
    <submittedName>
        <fullName evidence="2">Uncharacterized protein</fullName>
    </submittedName>
</protein>
<keyword evidence="1" id="KW-0732">Signal</keyword>
<dbReference type="AlphaFoldDB" id="A0AA36CWT9"/>
<name>A0AA36CWT9_9BILA</name>
<evidence type="ECO:0000313" key="2">
    <source>
        <dbReference type="EMBL" id="CAJ0576808.1"/>
    </source>
</evidence>